<organism evidence="3 4">
    <name type="scientific">Collinsella ureilytica</name>
    <dbReference type="NCBI Taxonomy" id="2869515"/>
    <lineage>
        <taxon>Bacteria</taxon>
        <taxon>Bacillati</taxon>
        <taxon>Actinomycetota</taxon>
        <taxon>Coriobacteriia</taxon>
        <taxon>Coriobacteriales</taxon>
        <taxon>Coriobacteriaceae</taxon>
        <taxon>Collinsella</taxon>
    </lineage>
</organism>
<comment type="caution">
    <text evidence="3">The sequence shown here is derived from an EMBL/GenBank/DDBJ whole genome shotgun (WGS) entry which is preliminary data.</text>
</comment>
<evidence type="ECO:0000313" key="4">
    <source>
        <dbReference type="Proteomes" id="UP000700908"/>
    </source>
</evidence>
<dbReference type="NCBIfam" id="TIGR00732">
    <property type="entry name" value="dprA"/>
    <property type="match status" value="1"/>
</dbReference>
<accession>A0ABS7MKZ4</accession>
<gene>
    <name evidence="3" type="primary">dprA</name>
    <name evidence="3" type="ORF">K6V98_06755</name>
</gene>
<dbReference type="SUPFAM" id="SSF46785">
    <property type="entry name" value="Winged helix' DNA-binding domain"/>
    <property type="match status" value="1"/>
</dbReference>
<reference evidence="3 4" key="1">
    <citation type="submission" date="2021-08" db="EMBL/GenBank/DDBJ databases">
        <title>Collinsella faecalis sp. nov. isolated from swine faeces.</title>
        <authorList>
            <person name="Oh B.S."/>
            <person name="Lee J.H."/>
        </authorList>
    </citation>
    <scope>NUCLEOTIDE SEQUENCE [LARGE SCALE GENOMIC DNA]</scope>
    <source>
        <strain evidence="3 4">AGMB00827</strain>
    </source>
</reference>
<proteinExistence type="inferred from homology"/>
<dbReference type="PANTHER" id="PTHR43022">
    <property type="entry name" value="PROTEIN SMF"/>
    <property type="match status" value="1"/>
</dbReference>
<evidence type="ECO:0000256" key="1">
    <source>
        <dbReference type="ARBA" id="ARBA00006525"/>
    </source>
</evidence>
<comment type="similarity">
    <text evidence="1">Belongs to the DprA/Smf family.</text>
</comment>
<dbReference type="PANTHER" id="PTHR43022:SF1">
    <property type="entry name" value="PROTEIN SMF"/>
    <property type="match status" value="1"/>
</dbReference>
<dbReference type="SUPFAM" id="SSF102405">
    <property type="entry name" value="MCP/YpsA-like"/>
    <property type="match status" value="1"/>
</dbReference>
<keyword evidence="4" id="KW-1185">Reference proteome</keyword>
<evidence type="ECO:0000259" key="2">
    <source>
        <dbReference type="Pfam" id="PF02481"/>
    </source>
</evidence>
<protein>
    <submittedName>
        <fullName evidence="3">DNA-processing protein DprA</fullName>
    </submittedName>
</protein>
<dbReference type="Proteomes" id="UP000700908">
    <property type="component" value="Unassembled WGS sequence"/>
</dbReference>
<sequence length="312" mass="32397">MEAAVDEQSYEIYTNDPHYPASLTELSDAPPVLYVRGNLEALKRPGLSIVGARGATPYGRAIAEMAARVAAESGIAVISGGARGCDAAAGAEAIEAGGTHIAVLGCGADVVYPKSSRRLLEQTIVSGGALVSLDPWGTPPRRWAFPRRNRVIAALGLALLVTEAGIPSGTFSTAEAALELGRELLAVPGSILSNSSRGSNRLIAEGAVCIADEEALEVAISRIFGVLRPGRLAIQQREDMSEAERHLMTALVASPITIEAIGRLLNLDGQAALILVSSLLSRGLVERLVDGRISASAATLHALSSVGHHTTC</sequence>
<dbReference type="Pfam" id="PF02481">
    <property type="entry name" value="DNA_processg_A"/>
    <property type="match status" value="1"/>
</dbReference>
<dbReference type="EMBL" id="JAIMFO010000007">
    <property type="protein sequence ID" value="MBY4798042.1"/>
    <property type="molecule type" value="Genomic_DNA"/>
</dbReference>
<evidence type="ECO:0000313" key="3">
    <source>
        <dbReference type="EMBL" id="MBY4798042.1"/>
    </source>
</evidence>
<name>A0ABS7MKZ4_9ACTN</name>
<dbReference type="Gene3D" id="3.40.50.450">
    <property type="match status" value="1"/>
</dbReference>
<feature type="domain" description="Smf/DprA SLOG" evidence="2">
    <location>
        <begin position="13"/>
        <end position="214"/>
    </location>
</feature>
<dbReference type="InterPro" id="IPR003488">
    <property type="entry name" value="DprA"/>
</dbReference>
<dbReference type="InterPro" id="IPR057666">
    <property type="entry name" value="DrpA_SLOG"/>
</dbReference>
<dbReference type="InterPro" id="IPR036390">
    <property type="entry name" value="WH_DNA-bd_sf"/>
</dbReference>